<reference evidence="4" key="1">
    <citation type="submission" date="2021-01" db="EMBL/GenBank/DDBJ databases">
        <authorList>
            <person name="Corre E."/>
            <person name="Pelletier E."/>
            <person name="Niang G."/>
            <person name="Scheremetjew M."/>
            <person name="Finn R."/>
            <person name="Kale V."/>
            <person name="Holt S."/>
            <person name="Cochrane G."/>
            <person name="Meng A."/>
            <person name="Brown T."/>
            <person name="Cohen L."/>
        </authorList>
    </citation>
    <scope>NUCLEOTIDE SEQUENCE</scope>
    <source>
        <strain evidence="4">GSO104</strain>
    </source>
</reference>
<organism evidence="4">
    <name type="scientific">Ditylum brightwellii</name>
    <dbReference type="NCBI Taxonomy" id="49249"/>
    <lineage>
        <taxon>Eukaryota</taxon>
        <taxon>Sar</taxon>
        <taxon>Stramenopiles</taxon>
        <taxon>Ochrophyta</taxon>
        <taxon>Bacillariophyta</taxon>
        <taxon>Mediophyceae</taxon>
        <taxon>Lithodesmiophycidae</taxon>
        <taxon>Lithodesmiales</taxon>
        <taxon>Lithodesmiaceae</taxon>
        <taxon>Ditylum</taxon>
    </lineage>
</organism>
<dbReference type="GO" id="GO:0005737">
    <property type="term" value="C:cytoplasm"/>
    <property type="evidence" value="ECO:0007669"/>
    <property type="project" value="TreeGrafter"/>
</dbReference>
<dbReference type="InterPro" id="IPR020568">
    <property type="entry name" value="Ribosomal_Su5_D2-typ_SF"/>
</dbReference>
<dbReference type="Gene3D" id="3.30.230.30">
    <property type="entry name" value="Impact, N-terminal domain"/>
    <property type="match status" value="1"/>
</dbReference>
<protein>
    <recommendedName>
        <fullName evidence="3">Impact N-terminal domain-containing protein</fullName>
    </recommendedName>
</protein>
<dbReference type="InterPro" id="IPR001498">
    <property type="entry name" value="Impact_N"/>
</dbReference>
<dbReference type="GO" id="GO:0140469">
    <property type="term" value="P:GCN2-mediated signaling"/>
    <property type="evidence" value="ECO:0007669"/>
    <property type="project" value="TreeGrafter"/>
</dbReference>
<evidence type="ECO:0000259" key="3">
    <source>
        <dbReference type="Pfam" id="PF01205"/>
    </source>
</evidence>
<feature type="region of interest" description="Disordered" evidence="2">
    <location>
        <begin position="1"/>
        <end position="26"/>
    </location>
</feature>
<feature type="domain" description="Impact N-terminal" evidence="3">
    <location>
        <begin position="1"/>
        <end position="70"/>
    </location>
</feature>
<evidence type="ECO:0000313" key="4">
    <source>
        <dbReference type="EMBL" id="CAE4592256.1"/>
    </source>
</evidence>
<dbReference type="AlphaFoldDB" id="A0A7S4V688"/>
<dbReference type="InterPro" id="IPR023582">
    <property type="entry name" value="Impact"/>
</dbReference>
<feature type="compositionally biased region" description="Basic and acidic residues" evidence="2">
    <location>
        <begin position="7"/>
        <end position="16"/>
    </location>
</feature>
<gene>
    <name evidence="4" type="ORF">DBRI00130_LOCUS7086</name>
</gene>
<feature type="region of interest" description="Disordered" evidence="2">
    <location>
        <begin position="76"/>
        <end position="112"/>
    </location>
</feature>
<dbReference type="InterPro" id="IPR036956">
    <property type="entry name" value="Impact_N_sf"/>
</dbReference>
<evidence type="ECO:0000256" key="2">
    <source>
        <dbReference type="SAM" id="MobiDB-lite"/>
    </source>
</evidence>
<sequence length="112" mass="11883">MFAYTFNKKDGTKVSDNDDDGEKGSGSKLAALLDMTKVENVIVIVSRWYGGIHLGSARFKWIATVARDALEEAGYITSSGGSGSAAADDSLDSNEEKNGIVKGGGKRKGRKH</sequence>
<proteinExistence type="inferred from homology"/>
<evidence type="ECO:0000256" key="1">
    <source>
        <dbReference type="ARBA" id="ARBA00007665"/>
    </source>
</evidence>
<name>A0A7S4V688_9STRA</name>
<dbReference type="EMBL" id="HBNS01008764">
    <property type="protein sequence ID" value="CAE4592256.1"/>
    <property type="molecule type" value="Transcribed_RNA"/>
</dbReference>
<dbReference type="Pfam" id="PF01205">
    <property type="entry name" value="Impact_N"/>
    <property type="match status" value="1"/>
</dbReference>
<comment type="similarity">
    <text evidence="1">Belongs to the IMPACT family.</text>
</comment>
<dbReference type="SUPFAM" id="SSF54211">
    <property type="entry name" value="Ribosomal protein S5 domain 2-like"/>
    <property type="match status" value="1"/>
</dbReference>
<dbReference type="GO" id="GO:0006446">
    <property type="term" value="P:regulation of translational initiation"/>
    <property type="evidence" value="ECO:0007669"/>
    <property type="project" value="TreeGrafter"/>
</dbReference>
<accession>A0A7S4V688</accession>
<dbReference type="PANTHER" id="PTHR16301">
    <property type="entry name" value="IMPACT-RELATED"/>
    <property type="match status" value="1"/>
</dbReference>
<dbReference type="PANTHER" id="PTHR16301:SF25">
    <property type="entry name" value="PROTEIN IMPACT"/>
    <property type="match status" value="1"/>
</dbReference>